<evidence type="ECO:0000256" key="1">
    <source>
        <dbReference type="SAM" id="MobiDB-lite"/>
    </source>
</evidence>
<evidence type="ECO:0000313" key="3">
    <source>
        <dbReference type="EMBL" id="UJG42008.1"/>
    </source>
</evidence>
<dbReference type="EMBL" id="CP084166">
    <property type="protein sequence ID" value="UJG42008.1"/>
    <property type="molecule type" value="Genomic_DNA"/>
</dbReference>
<proteinExistence type="predicted"/>
<accession>A0A9Y1BMY0</accession>
<feature type="transmembrane region" description="Helical" evidence="2">
    <location>
        <begin position="24"/>
        <end position="46"/>
    </location>
</feature>
<gene>
    <name evidence="3" type="ORF">K9W45_05955</name>
</gene>
<organism evidence="3">
    <name type="scientific">Candidatus Heimdallarchaeum aukensis</name>
    <dbReference type="NCBI Taxonomy" id="2876573"/>
    <lineage>
        <taxon>Archaea</taxon>
        <taxon>Promethearchaeati</taxon>
        <taxon>Candidatus Heimdallarchaeota</taxon>
        <taxon>Candidatus Heimdallarchaeia (ex Rinke et al. 2021) (nom. nud.)</taxon>
        <taxon>Candidatus Heimdallarchaeales</taxon>
        <taxon>Candidatus Heimdallarchaeaceae</taxon>
        <taxon>Candidatus Heimdallarchaeum</taxon>
    </lineage>
</organism>
<evidence type="ECO:0000256" key="2">
    <source>
        <dbReference type="SAM" id="Phobius"/>
    </source>
</evidence>
<dbReference type="Proteomes" id="UP001201020">
    <property type="component" value="Chromosome"/>
</dbReference>
<name>A0A9Y1BMY0_9ARCH</name>
<keyword evidence="2" id="KW-0472">Membrane</keyword>
<sequence length="320" mass="37408">MNRFFLIIYPWDSIDRKNEKKKNLIGTFLMMSFSGIYSLILLSIFLKKILPIISKSENELLGKNSITVRFLNSIFSNGWLFAIIFVIIVVLYSITYFFNLKIDQNTIKFLFTRIKAIKDYYNSLFRVFLIICKELIEVIFIALLEFIIAEIITLGLVSIISTISISLALNSSLSIYGLALATGIFIHVLAYPIMNALYFLIIIKEKKEKKVFRHLDHEKIDFELEKWREHTWGKKGYSYDWREEEYAPFICPNCNSVISSNLVICPICGENVVELLEKLMEDEGNEKQTENDQIRTESNEDERKINEEKPENNEKKTEID</sequence>
<keyword evidence="2" id="KW-1133">Transmembrane helix</keyword>
<dbReference type="AlphaFoldDB" id="A0A9Y1BMY0"/>
<keyword evidence="2" id="KW-0812">Transmembrane</keyword>
<feature type="region of interest" description="Disordered" evidence="1">
    <location>
        <begin position="283"/>
        <end position="320"/>
    </location>
</feature>
<reference evidence="3" key="1">
    <citation type="journal article" date="2022" name="Nat. Microbiol.">
        <title>Unique mobile elements and scalable gene flow at the prokaryote-eukaryote boundary revealed by circularized Asgard archaea genomes.</title>
        <authorList>
            <person name="Wu F."/>
            <person name="Speth D.R."/>
            <person name="Philosof A."/>
            <person name="Cremiere A."/>
            <person name="Narayanan A."/>
            <person name="Barco R.A."/>
            <person name="Connon S.A."/>
            <person name="Amend J.P."/>
            <person name="Antoshechkin I.A."/>
            <person name="Orphan V.J."/>
        </authorList>
    </citation>
    <scope>NUCLEOTIDE SEQUENCE</scope>
    <source>
        <strain evidence="3">PM71</strain>
    </source>
</reference>
<feature type="transmembrane region" description="Helical" evidence="2">
    <location>
        <begin position="79"/>
        <end position="100"/>
    </location>
</feature>
<protein>
    <submittedName>
        <fullName evidence="3">Uncharacterized protein</fullName>
    </submittedName>
</protein>
<feature type="transmembrane region" description="Helical" evidence="2">
    <location>
        <begin position="175"/>
        <end position="203"/>
    </location>
</feature>